<accession>A0A1G2EYN7</accession>
<feature type="domain" description="Transcriptional repressor PaaX-like central Cas2-like" evidence="2">
    <location>
        <begin position="110"/>
        <end position="188"/>
    </location>
</feature>
<organism evidence="3 4">
    <name type="scientific">Candidatus Niyogibacteria bacterium RIFCSPLOWO2_01_FULL_45_48</name>
    <dbReference type="NCBI Taxonomy" id="1801724"/>
    <lineage>
        <taxon>Bacteria</taxon>
        <taxon>Candidatus Niyogiibacteriota</taxon>
    </lineage>
</organism>
<feature type="transmembrane region" description="Helical" evidence="1">
    <location>
        <begin position="24"/>
        <end position="48"/>
    </location>
</feature>
<evidence type="ECO:0000259" key="2">
    <source>
        <dbReference type="Pfam" id="PF20803"/>
    </source>
</evidence>
<evidence type="ECO:0000313" key="3">
    <source>
        <dbReference type="EMBL" id="OGZ30827.1"/>
    </source>
</evidence>
<reference evidence="3 4" key="1">
    <citation type="journal article" date="2016" name="Nat. Commun.">
        <title>Thousands of microbial genomes shed light on interconnected biogeochemical processes in an aquifer system.</title>
        <authorList>
            <person name="Anantharaman K."/>
            <person name="Brown C.T."/>
            <person name="Hug L.A."/>
            <person name="Sharon I."/>
            <person name="Castelle C.J."/>
            <person name="Probst A.J."/>
            <person name="Thomas B.C."/>
            <person name="Singh A."/>
            <person name="Wilkins M.J."/>
            <person name="Karaoz U."/>
            <person name="Brodie E.L."/>
            <person name="Williams K.H."/>
            <person name="Hubbard S.S."/>
            <person name="Banfield J.F."/>
        </authorList>
    </citation>
    <scope>NUCLEOTIDE SEQUENCE [LARGE SCALE GENOMIC DNA]</scope>
</reference>
<dbReference type="AlphaFoldDB" id="A0A1G2EYN7"/>
<protein>
    <recommendedName>
        <fullName evidence="2">Transcriptional repressor PaaX-like central Cas2-like domain-containing protein</fullName>
    </recommendedName>
</protein>
<gene>
    <name evidence="3" type="ORF">A2931_01850</name>
</gene>
<dbReference type="InterPro" id="IPR048846">
    <property type="entry name" value="PaaX-like_central"/>
</dbReference>
<sequence length="197" mass="22509">MITTKEIIENFLNSNRPSATAAKVILAALALGGILVVGAVAPNVLSLFGRLGRNRFSGNQIRDGFNNLKRKKLVEVIRTKGDKTVIRLTTKGGKRIRELVLDTLTIPKPKKWDGVWRVMIFDIPVSMNKARSAFRATIKDLGMYQLQKSVWVYPYPCEDEILFTANFFNIEKHIEIFETKYFMNKITEEVLLKEFNL</sequence>
<proteinExistence type="predicted"/>
<name>A0A1G2EYN7_9BACT</name>
<evidence type="ECO:0000313" key="4">
    <source>
        <dbReference type="Proteomes" id="UP000177486"/>
    </source>
</evidence>
<keyword evidence="1" id="KW-0812">Transmembrane</keyword>
<dbReference type="Proteomes" id="UP000177486">
    <property type="component" value="Unassembled WGS sequence"/>
</dbReference>
<dbReference type="Pfam" id="PF20803">
    <property type="entry name" value="PaaX_M"/>
    <property type="match status" value="1"/>
</dbReference>
<dbReference type="Gene3D" id="3.30.70.2650">
    <property type="match status" value="1"/>
</dbReference>
<comment type="caution">
    <text evidence="3">The sequence shown here is derived from an EMBL/GenBank/DDBJ whole genome shotgun (WGS) entry which is preliminary data.</text>
</comment>
<evidence type="ECO:0000256" key="1">
    <source>
        <dbReference type="SAM" id="Phobius"/>
    </source>
</evidence>
<keyword evidence="1" id="KW-0472">Membrane</keyword>
<keyword evidence="1" id="KW-1133">Transmembrane helix</keyword>
<dbReference type="EMBL" id="MHMQ01000013">
    <property type="protein sequence ID" value="OGZ30827.1"/>
    <property type="molecule type" value="Genomic_DNA"/>
</dbReference>